<dbReference type="AlphaFoldDB" id="A0A9D1WG72"/>
<dbReference type="Gene3D" id="2.40.10.170">
    <property type="match status" value="1"/>
</dbReference>
<reference evidence="2" key="1">
    <citation type="journal article" date="2021" name="PeerJ">
        <title>Extensive microbial diversity within the chicken gut microbiome revealed by metagenomics and culture.</title>
        <authorList>
            <person name="Gilroy R."/>
            <person name="Ravi A."/>
            <person name="Getino M."/>
            <person name="Pursley I."/>
            <person name="Horton D.L."/>
            <person name="Alikhan N.F."/>
            <person name="Baker D."/>
            <person name="Gharbi K."/>
            <person name="Hall N."/>
            <person name="Watson M."/>
            <person name="Adriaenssens E.M."/>
            <person name="Foster-Nyarko E."/>
            <person name="Jarju S."/>
            <person name="Secka A."/>
            <person name="Antonio M."/>
            <person name="Oren A."/>
            <person name="Chaudhuri R.R."/>
            <person name="La Ragione R."/>
            <person name="Hildebrand F."/>
            <person name="Pallen M.J."/>
        </authorList>
    </citation>
    <scope>NUCLEOTIDE SEQUENCE</scope>
    <source>
        <strain evidence="2">ChiSjej1B19-8411</strain>
    </source>
</reference>
<dbReference type="InterPro" id="IPR003711">
    <property type="entry name" value="CarD-like/TRCF_RID"/>
</dbReference>
<gene>
    <name evidence="2" type="ORF">IAA45_00865</name>
</gene>
<evidence type="ECO:0000313" key="3">
    <source>
        <dbReference type="Proteomes" id="UP000886817"/>
    </source>
</evidence>
<dbReference type="SMART" id="SM01058">
    <property type="entry name" value="CarD_TRCF"/>
    <property type="match status" value="1"/>
</dbReference>
<reference evidence="2" key="2">
    <citation type="submission" date="2021-04" db="EMBL/GenBank/DDBJ databases">
        <authorList>
            <person name="Gilroy R."/>
        </authorList>
    </citation>
    <scope>NUCLEOTIDE SEQUENCE</scope>
    <source>
        <strain evidence="2">ChiSjej1B19-8411</strain>
    </source>
</reference>
<dbReference type="Proteomes" id="UP000886817">
    <property type="component" value="Unassembled WGS sequence"/>
</dbReference>
<dbReference type="Pfam" id="PF02559">
    <property type="entry name" value="CarD_TRCF_RID"/>
    <property type="match status" value="1"/>
</dbReference>
<dbReference type="Pfam" id="PF21095">
    <property type="entry name" value="CarD_C"/>
    <property type="match status" value="1"/>
</dbReference>
<dbReference type="InterPro" id="IPR048792">
    <property type="entry name" value="CarD_C"/>
</dbReference>
<evidence type="ECO:0000259" key="1">
    <source>
        <dbReference type="SMART" id="SM01058"/>
    </source>
</evidence>
<dbReference type="EMBL" id="DXEX01000022">
    <property type="protein sequence ID" value="HIX58257.1"/>
    <property type="molecule type" value="Genomic_DNA"/>
</dbReference>
<accession>A0A9D1WG72</accession>
<comment type="caution">
    <text evidence="2">The sequence shown here is derived from an EMBL/GenBank/DDBJ whole genome shotgun (WGS) entry which is preliminary data.</text>
</comment>
<proteinExistence type="predicted"/>
<dbReference type="Gene3D" id="1.20.58.1290">
    <property type="entry name" value="CarD-like, C-terminal domain"/>
    <property type="match status" value="1"/>
</dbReference>
<evidence type="ECO:0000313" key="2">
    <source>
        <dbReference type="EMBL" id="HIX58257.1"/>
    </source>
</evidence>
<protein>
    <submittedName>
        <fullName evidence="2">CarD family transcriptional regulator</fullName>
    </submittedName>
</protein>
<dbReference type="InterPro" id="IPR042215">
    <property type="entry name" value="CarD-like_C"/>
</dbReference>
<name>A0A9D1WG72_9FIRM</name>
<organism evidence="2 3">
    <name type="scientific">Candidatus Blautia gallistercoris</name>
    <dbReference type="NCBI Taxonomy" id="2838490"/>
    <lineage>
        <taxon>Bacteria</taxon>
        <taxon>Bacillati</taxon>
        <taxon>Bacillota</taxon>
        <taxon>Clostridia</taxon>
        <taxon>Lachnospirales</taxon>
        <taxon>Lachnospiraceae</taxon>
        <taxon>Blautia</taxon>
    </lineage>
</organism>
<sequence length="165" mass="19332">MFEVGELVVYGNKGVFKVEAIGVLDGMFQSGKEYYTLRSVRSSSQMVYIPVQSEKSPLRKVITKEQSLDLLERLPGLGQLEIKNEKLREQTYRESMDKHECEEWMKVLKTLYNRMQERRLRGKRATSMDERYMQVAKKCLLEEFAVAMSISTDEVEQVIKKKIHQ</sequence>
<feature type="domain" description="CarD-like/TRCF RNAP-interacting" evidence="1">
    <location>
        <begin position="1"/>
        <end position="112"/>
    </location>
</feature>